<dbReference type="EMBL" id="DYVE01000222">
    <property type="protein sequence ID" value="HJG28680.1"/>
    <property type="molecule type" value="Genomic_DNA"/>
</dbReference>
<name>A0A921IMJ2_9FIRM</name>
<feature type="chain" id="PRO_5038115747" evidence="1">
    <location>
        <begin position="27"/>
        <end position="249"/>
    </location>
</feature>
<reference evidence="2" key="2">
    <citation type="submission" date="2021-09" db="EMBL/GenBank/DDBJ databases">
        <authorList>
            <person name="Gilroy R."/>
        </authorList>
    </citation>
    <scope>NUCLEOTIDE SEQUENCE</scope>
    <source>
        <strain evidence="2">ChiBcec21-2208</strain>
    </source>
</reference>
<protein>
    <submittedName>
        <fullName evidence="2">Uncharacterized protein</fullName>
    </submittedName>
</protein>
<feature type="signal peptide" evidence="1">
    <location>
        <begin position="1"/>
        <end position="26"/>
    </location>
</feature>
<comment type="caution">
    <text evidence="2">The sequence shown here is derived from an EMBL/GenBank/DDBJ whole genome shotgun (WGS) entry which is preliminary data.</text>
</comment>
<reference evidence="2" key="1">
    <citation type="journal article" date="2021" name="PeerJ">
        <title>Extensive microbial diversity within the chicken gut microbiome revealed by metagenomics and culture.</title>
        <authorList>
            <person name="Gilroy R."/>
            <person name="Ravi A."/>
            <person name="Getino M."/>
            <person name="Pursley I."/>
            <person name="Horton D.L."/>
            <person name="Alikhan N.F."/>
            <person name="Baker D."/>
            <person name="Gharbi K."/>
            <person name="Hall N."/>
            <person name="Watson M."/>
            <person name="Adriaenssens E.M."/>
            <person name="Foster-Nyarko E."/>
            <person name="Jarju S."/>
            <person name="Secka A."/>
            <person name="Antonio M."/>
            <person name="Oren A."/>
            <person name="Chaudhuri R.R."/>
            <person name="La Ragione R."/>
            <person name="Hildebrand F."/>
            <person name="Pallen M.J."/>
        </authorList>
    </citation>
    <scope>NUCLEOTIDE SEQUENCE</scope>
    <source>
        <strain evidence="2">ChiBcec21-2208</strain>
    </source>
</reference>
<sequence length="249" mass="27571">MKKQICTLLGMAVLLSSCGAAQTGQASEGAELAFPQTRWDMNRQQVMEACGVTEEDTLTYSGEGRGTYFSLGDYEIFGARAEMVSFSFINLKLEESGDLLTFDEESLDGQEVLAAVYVQYPAGTDMTQVQAEMDKLYGDFSLPEITQFPLYSALDTGTLNAQKVAESDTQKVWGTDTVAARLGEGDASFFRENWPLYQPDMTVDDWETFSGQARLVTVVGDFSEQNPSIRFDAYPMAVYRELESRQQAG</sequence>
<gene>
    <name evidence="2" type="ORF">K8V20_08585</name>
</gene>
<evidence type="ECO:0000256" key="1">
    <source>
        <dbReference type="SAM" id="SignalP"/>
    </source>
</evidence>
<evidence type="ECO:0000313" key="2">
    <source>
        <dbReference type="EMBL" id="HJG28680.1"/>
    </source>
</evidence>
<organism evidence="2 3">
    <name type="scientific">Subdoligranulum variabile</name>
    <dbReference type="NCBI Taxonomy" id="214851"/>
    <lineage>
        <taxon>Bacteria</taxon>
        <taxon>Bacillati</taxon>
        <taxon>Bacillota</taxon>
        <taxon>Clostridia</taxon>
        <taxon>Eubacteriales</taxon>
        <taxon>Oscillospiraceae</taxon>
        <taxon>Subdoligranulum</taxon>
    </lineage>
</organism>
<evidence type="ECO:0000313" key="3">
    <source>
        <dbReference type="Proteomes" id="UP000782880"/>
    </source>
</evidence>
<dbReference type="AlphaFoldDB" id="A0A921IMJ2"/>
<dbReference type="Proteomes" id="UP000782880">
    <property type="component" value="Unassembled WGS sequence"/>
</dbReference>
<dbReference type="PROSITE" id="PS51257">
    <property type="entry name" value="PROKAR_LIPOPROTEIN"/>
    <property type="match status" value="1"/>
</dbReference>
<proteinExistence type="predicted"/>
<accession>A0A921IMJ2</accession>
<keyword evidence="1" id="KW-0732">Signal</keyword>